<dbReference type="SUPFAM" id="SSF52980">
    <property type="entry name" value="Restriction endonuclease-like"/>
    <property type="match status" value="1"/>
</dbReference>
<evidence type="ECO:0000256" key="1">
    <source>
        <dbReference type="ARBA" id="ARBA00006738"/>
    </source>
</evidence>
<dbReference type="InterPro" id="IPR011856">
    <property type="entry name" value="tRNA_endonuc-like_dom_sf"/>
</dbReference>
<dbReference type="Pfam" id="PF02021">
    <property type="entry name" value="UPF0102"/>
    <property type="match status" value="1"/>
</dbReference>
<keyword evidence="4" id="KW-1185">Reference proteome</keyword>
<organism evidence="3 4">
    <name type="scientific">Fodinicurvata halophila</name>
    <dbReference type="NCBI Taxonomy" id="1419723"/>
    <lineage>
        <taxon>Bacteria</taxon>
        <taxon>Pseudomonadati</taxon>
        <taxon>Pseudomonadota</taxon>
        <taxon>Alphaproteobacteria</taxon>
        <taxon>Rhodospirillales</taxon>
        <taxon>Rhodovibrionaceae</taxon>
        <taxon>Fodinicurvata</taxon>
    </lineage>
</organism>
<dbReference type="InterPro" id="IPR003509">
    <property type="entry name" value="UPF0102_YraN-like"/>
</dbReference>
<name>A0ABV8UM79_9PROT</name>
<proteinExistence type="inferred from homology"/>
<dbReference type="PANTHER" id="PTHR34039">
    <property type="entry name" value="UPF0102 PROTEIN YRAN"/>
    <property type="match status" value="1"/>
</dbReference>
<comment type="caution">
    <text evidence="3">The sequence shown here is derived from an EMBL/GenBank/DDBJ whole genome shotgun (WGS) entry which is preliminary data.</text>
</comment>
<dbReference type="InterPro" id="IPR011335">
    <property type="entry name" value="Restrct_endonuc-II-like"/>
</dbReference>
<dbReference type="EMBL" id="JBHSCW010000007">
    <property type="protein sequence ID" value="MFC4352367.1"/>
    <property type="molecule type" value="Genomic_DNA"/>
</dbReference>
<evidence type="ECO:0000313" key="3">
    <source>
        <dbReference type="EMBL" id="MFC4352367.1"/>
    </source>
</evidence>
<protein>
    <recommendedName>
        <fullName evidence="2">UPF0102 protein ACFOW6_12530</fullName>
    </recommendedName>
</protein>
<evidence type="ECO:0000313" key="4">
    <source>
        <dbReference type="Proteomes" id="UP001595799"/>
    </source>
</evidence>
<gene>
    <name evidence="3" type="ORF">ACFOW6_12530</name>
</gene>
<dbReference type="RefSeq" id="WP_382422717.1">
    <property type="nucleotide sequence ID" value="NZ_JBHSCW010000007.1"/>
</dbReference>
<dbReference type="NCBIfam" id="TIGR00252">
    <property type="entry name" value="YraN family protein"/>
    <property type="match status" value="1"/>
</dbReference>
<dbReference type="Gene3D" id="3.40.1350.10">
    <property type="match status" value="1"/>
</dbReference>
<dbReference type="NCBIfam" id="NF009151">
    <property type="entry name" value="PRK12497.1-5"/>
    <property type="match status" value="1"/>
</dbReference>
<dbReference type="PANTHER" id="PTHR34039:SF1">
    <property type="entry name" value="UPF0102 PROTEIN YRAN"/>
    <property type="match status" value="1"/>
</dbReference>
<dbReference type="Proteomes" id="UP001595799">
    <property type="component" value="Unassembled WGS sequence"/>
</dbReference>
<reference evidence="4" key="1">
    <citation type="journal article" date="2019" name="Int. J. Syst. Evol. Microbiol.">
        <title>The Global Catalogue of Microorganisms (GCM) 10K type strain sequencing project: providing services to taxonomists for standard genome sequencing and annotation.</title>
        <authorList>
            <consortium name="The Broad Institute Genomics Platform"/>
            <consortium name="The Broad Institute Genome Sequencing Center for Infectious Disease"/>
            <person name="Wu L."/>
            <person name="Ma J."/>
        </authorList>
    </citation>
    <scope>NUCLEOTIDE SEQUENCE [LARGE SCALE GENOMIC DNA]</scope>
    <source>
        <strain evidence="4">CECT 8472</strain>
    </source>
</reference>
<evidence type="ECO:0000256" key="2">
    <source>
        <dbReference type="HAMAP-Rule" id="MF_00048"/>
    </source>
</evidence>
<comment type="similarity">
    <text evidence="1 2">Belongs to the UPF0102 family.</text>
</comment>
<sequence length="120" mass="13793">MSSTARHAAWLRGRRAEALARLWLRMKGYRILAQDLRTPVGEIDLVVRRGRVVAFVEVKYRGAHEQALASISDRQRRRIERAAEFFLARNPGCADALLRFDGLLLAPGRLPRHLPDLWRP</sequence>
<accession>A0ABV8UM79</accession>
<dbReference type="HAMAP" id="MF_00048">
    <property type="entry name" value="UPF0102"/>
    <property type="match status" value="1"/>
</dbReference>